<keyword evidence="1" id="KW-0812">Transmembrane</keyword>
<dbReference type="RefSeq" id="WP_182839395.1">
    <property type="nucleotide sequence ID" value="NZ_BAAABQ010000004.1"/>
</dbReference>
<proteinExistence type="predicted"/>
<keyword evidence="3" id="KW-1185">Reference proteome</keyword>
<evidence type="ECO:0000313" key="2">
    <source>
        <dbReference type="EMBL" id="MBA8929480.1"/>
    </source>
</evidence>
<dbReference type="Proteomes" id="UP000517916">
    <property type="component" value="Unassembled WGS sequence"/>
</dbReference>
<keyword evidence="1" id="KW-1133">Transmembrane helix</keyword>
<evidence type="ECO:0000256" key="1">
    <source>
        <dbReference type="SAM" id="Phobius"/>
    </source>
</evidence>
<organism evidence="2 3">
    <name type="scientific">Kutzneria viridogrisea</name>
    <dbReference type="NCBI Taxonomy" id="47990"/>
    <lineage>
        <taxon>Bacteria</taxon>
        <taxon>Bacillati</taxon>
        <taxon>Actinomycetota</taxon>
        <taxon>Actinomycetes</taxon>
        <taxon>Pseudonocardiales</taxon>
        <taxon>Pseudonocardiaceae</taxon>
        <taxon>Kutzneria</taxon>
    </lineage>
</organism>
<name>A0ABR6BRG8_9PSEU</name>
<feature type="transmembrane region" description="Helical" evidence="1">
    <location>
        <begin position="148"/>
        <end position="172"/>
    </location>
</feature>
<feature type="transmembrane region" description="Helical" evidence="1">
    <location>
        <begin position="63"/>
        <end position="84"/>
    </location>
</feature>
<protein>
    <recommendedName>
        <fullName evidence="4">CAAX protease self-immunity</fullName>
    </recommendedName>
</protein>
<comment type="caution">
    <text evidence="2">The sequence shown here is derived from an EMBL/GenBank/DDBJ whole genome shotgun (WGS) entry which is preliminary data.</text>
</comment>
<dbReference type="EMBL" id="JACJID010000005">
    <property type="protein sequence ID" value="MBA8929480.1"/>
    <property type="molecule type" value="Genomic_DNA"/>
</dbReference>
<sequence>MNRSTPIRVSPSATRARARWLALAAVIMVIEVPMWASMTVRDLPLRILAALLGQDPDSITVDLVLRCVWAAGALVALAALATAVGRDAAGVPRFDPLVEAHAGGLYVMGPVALHAAAMLAVPVLLDALPVLVDWFPPGQHGDPTTMPLAWQLLVSTTTAISEEILILAVPLVLLDHLRVRGRRLLDTVPGVALCLQVLIALRCSYHLYQGPYVLTQAVVAAATGVAYLCCTAGPRIWPVIFGHALVMDLTSAPALALTGQRLYPTALLVLGGLLWVATLPYAKSKFPTAPPTVGD</sequence>
<gene>
    <name evidence="2" type="ORF">BC739_006698</name>
</gene>
<evidence type="ECO:0008006" key="4">
    <source>
        <dbReference type="Google" id="ProtNLM"/>
    </source>
</evidence>
<evidence type="ECO:0000313" key="3">
    <source>
        <dbReference type="Proteomes" id="UP000517916"/>
    </source>
</evidence>
<feature type="transmembrane region" description="Helical" evidence="1">
    <location>
        <begin position="20"/>
        <end position="38"/>
    </location>
</feature>
<feature type="transmembrane region" description="Helical" evidence="1">
    <location>
        <begin position="262"/>
        <end position="282"/>
    </location>
</feature>
<keyword evidence="1" id="KW-0472">Membrane</keyword>
<feature type="transmembrane region" description="Helical" evidence="1">
    <location>
        <begin position="105"/>
        <end position="128"/>
    </location>
</feature>
<reference evidence="2 3" key="1">
    <citation type="submission" date="2020-08" db="EMBL/GenBank/DDBJ databases">
        <title>Genomic Encyclopedia of Archaeal and Bacterial Type Strains, Phase II (KMG-II): from individual species to whole genera.</title>
        <authorList>
            <person name="Goeker M."/>
        </authorList>
    </citation>
    <scope>NUCLEOTIDE SEQUENCE [LARGE SCALE GENOMIC DNA]</scope>
    <source>
        <strain evidence="2 3">DSM 43850</strain>
    </source>
</reference>
<accession>A0ABR6BRG8</accession>